<organism evidence="4 5">
    <name type="scientific">Nonomuraea spiralis</name>
    <dbReference type="NCBI Taxonomy" id="46182"/>
    <lineage>
        <taxon>Bacteria</taxon>
        <taxon>Bacillati</taxon>
        <taxon>Actinomycetota</taxon>
        <taxon>Actinomycetes</taxon>
        <taxon>Streptosporangiales</taxon>
        <taxon>Streptosporangiaceae</taxon>
        <taxon>Nonomuraea</taxon>
    </lineage>
</organism>
<dbReference type="Gene3D" id="2.40.50.90">
    <property type="match status" value="1"/>
</dbReference>
<protein>
    <submittedName>
        <fullName evidence="4">Thermonuclease family protein</fullName>
    </submittedName>
</protein>
<evidence type="ECO:0000256" key="2">
    <source>
        <dbReference type="SAM" id="SignalP"/>
    </source>
</evidence>
<feature type="chain" id="PRO_5046004783" evidence="2">
    <location>
        <begin position="33"/>
        <end position="238"/>
    </location>
</feature>
<evidence type="ECO:0000256" key="1">
    <source>
        <dbReference type="SAM" id="MobiDB-lite"/>
    </source>
</evidence>
<name>A0ABV5IDZ4_9ACTN</name>
<dbReference type="Pfam" id="PF00565">
    <property type="entry name" value="SNase"/>
    <property type="match status" value="1"/>
</dbReference>
<sequence length="238" mass="25864">MRPNASTARIVTTAAALFPLALAVSVSAPAGAAAVPKGTLSARVVKIVDGDTVDVMRAGTKFRVQLLEADTPERGQCWFKASAARTAALLPLGTTVYLLADRTPKDRYGRRLFYVWNAKGLHVNRNLVRYGYGKAVLFKPDDKYIAVFKADEAKARAERLRIWSGRCDTTGSTPSPSPTPRPTKTPQPTTSAPPSGTDPRFRTCAEANAAGYGPYRRGVDPEYAWYQDRDGDGIVCER</sequence>
<dbReference type="PROSITE" id="PS50830">
    <property type="entry name" value="TNASE_3"/>
    <property type="match status" value="1"/>
</dbReference>
<accession>A0ABV5IDZ4</accession>
<evidence type="ECO:0000259" key="3">
    <source>
        <dbReference type="PROSITE" id="PS50830"/>
    </source>
</evidence>
<dbReference type="InterPro" id="IPR008613">
    <property type="entry name" value="Excalibur_Ca-bd_domain"/>
</dbReference>
<dbReference type="SUPFAM" id="SSF50199">
    <property type="entry name" value="Staphylococcal nuclease"/>
    <property type="match status" value="1"/>
</dbReference>
<feature type="domain" description="TNase-like" evidence="3">
    <location>
        <begin position="38"/>
        <end position="165"/>
    </location>
</feature>
<reference evidence="4 5" key="1">
    <citation type="submission" date="2024-09" db="EMBL/GenBank/DDBJ databases">
        <authorList>
            <person name="Sun Q."/>
            <person name="Mori K."/>
        </authorList>
    </citation>
    <scope>NUCLEOTIDE SEQUENCE [LARGE SCALE GENOMIC DNA]</scope>
    <source>
        <strain evidence="4 5">CCM 3426</strain>
    </source>
</reference>
<feature type="compositionally biased region" description="Pro residues" evidence="1">
    <location>
        <begin position="175"/>
        <end position="185"/>
    </location>
</feature>
<feature type="signal peptide" evidence="2">
    <location>
        <begin position="1"/>
        <end position="32"/>
    </location>
</feature>
<dbReference type="InterPro" id="IPR035437">
    <property type="entry name" value="SNase_OB-fold_sf"/>
</dbReference>
<feature type="region of interest" description="Disordered" evidence="1">
    <location>
        <begin position="166"/>
        <end position="203"/>
    </location>
</feature>
<comment type="caution">
    <text evidence="4">The sequence shown here is derived from an EMBL/GenBank/DDBJ whole genome shotgun (WGS) entry which is preliminary data.</text>
</comment>
<dbReference type="EMBL" id="JBHMEI010000013">
    <property type="protein sequence ID" value="MFB9202768.1"/>
    <property type="molecule type" value="Genomic_DNA"/>
</dbReference>
<keyword evidence="5" id="KW-1185">Reference proteome</keyword>
<evidence type="ECO:0000313" key="5">
    <source>
        <dbReference type="Proteomes" id="UP001589647"/>
    </source>
</evidence>
<dbReference type="SMART" id="SM00894">
    <property type="entry name" value="Excalibur"/>
    <property type="match status" value="1"/>
</dbReference>
<proteinExistence type="predicted"/>
<dbReference type="Proteomes" id="UP001589647">
    <property type="component" value="Unassembled WGS sequence"/>
</dbReference>
<dbReference type="Pfam" id="PF05901">
    <property type="entry name" value="Excalibur"/>
    <property type="match status" value="1"/>
</dbReference>
<dbReference type="RefSeq" id="WP_189645995.1">
    <property type="nucleotide sequence ID" value="NZ_BMRC01000002.1"/>
</dbReference>
<evidence type="ECO:0000313" key="4">
    <source>
        <dbReference type="EMBL" id="MFB9202768.1"/>
    </source>
</evidence>
<dbReference type="SMART" id="SM00318">
    <property type="entry name" value="SNc"/>
    <property type="match status" value="1"/>
</dbReference>
<gene>
    <name evidence="4" type="ORF">ACFFV7_16340</name>
</gene>
<keyword evidence="2" id="KW-0732">Signal</keyword>
<dbReference type="InterPro" id="IPR016071">
    <property type="entry name" value="Staphylococal_nuclease_OB-fold"/>
</dbReference>